<keyword evidence="2" id="KW-1185">Reference proteome</keyword>
<evidence type="ECO:0008006" key="3">
    <source>
        <dbReference type="Google" id="ProtNLM"/>
    </source>
</evidence>
<dbReference type="OrthoDB" id="1153981at2"/>
<proteinExistence type="predicted"/>
<sequence length="636" mass="73049">MKKALVIFTLLFVSTIGFSQEIKSYTWDIKPTFKNIPEEYKNQPAVVLFDKRWVHTRIGGYSFASFTMNHCAIKINKAEEINNYNKIKAEDNGFIRDTRDFHARIIKPNGEIKVLPQEKIVKKEIDKVQSIVFEGVEAGDIIEYYFILKENPSAYGVEVFQREIPVLYAEFSSTNSGVYFEKFASNEFKSSINDGKSISYAENIPPFVEEKNAKNLKNLVKLIYMISVTNAPDNLNWSNFLPLYFKKPSFAYFKKNQAREFIEKLNVTSGTIDEKVTKIDAYIKENFDFVWKGEKAKKISNLGDGKQKLTANDIFELYGFTFKELKIPYKVVVGMSRFDGDISNYKFVAPLTHEFMYYIPDTKKFVSPYEKYLAYGFPMYELQGSSGIFYDPSKAIGIEGMQFPIAPADFTVISTQNKVVLSEDLSTASIEKIYSTQGYEGQLIRNSVNYLKSNEEEKELLDFLKNRTLSDIDAKISKYTFENQEFKNNHTNTPFIVNLNVNLNESISENAGNLLLVNIGKVIGKQTNLYQETERKFDVDIAYAKTYKHKIIFTIPEGYEVESFKDLVFDKKMTGKEGQECSFVSTVKTEENQLIVEVNEVYGNITYTVDSYSEYRNIINAAADFAKGNVVLKQKK</sequence>
<organism evidence="1 2">
    <name type="scientific">Flavobacterium urocaniciphilum</name>
    <dbReference type="NCBI Taxonomy" id="1299341"/>
    <lineage>
        <taxon>Bacteria</taxon>
        <taxon>Pseudomonadati</taxon>
        <taxon>Bacteroidota</taxon>
        <taxon>Flavobacteriia</taxon>
        <taxon>Flavobacteriales</taxon>
        <taxon>Flavobacteriaceae</taxon>
        <taxon>Flavobacterium</taxon>
    </lineage>
</organism>
<dbReference type="AlphaFoldDB" id="A0A1H9BSU5"/>
<accession>A0A1H9BSU5</accession>
<reference evidence="1 2" key="1">
    <citation type="submission" date="2016-10" db="EMBL/GenBank/DDBJ databases">
        <authorList>
            <person name="de Groot N.N."/>
        </authorList>
    </citation>
    <scope>NUCLEOTIDE SEQUENCE [LARGE SCALE GENOMIC DNA]</scope>
    <source>
        <strain evidence="1 2">DSM 27078</strain>
    </source>
</reference>
<dbReference type="STRING" id="1299341.SAMN05444005_103185"/>
<protein>
    <recommendedName>
        <fullName evidence="3">DUF3857 domain-containing protein</fullName>
    </recommendedName>
</protein>
<dbReference type="Gene3D" id="2.60.120.1130">
    <property type="match status" value="1"/>
</dbReference>
<dbReference type="Gene3D" id="2.60.40.3140">
    <property type="match status" value="1"/>
</dbReference>
<name>A0A1H9BSU5_9FLAO</name>
<evidence type="ECO:0000313" key="1">
    <source>
        <dbReference type="EMBL" id="SEP91887.1"/>
    </source>
</evidence>
<dbReference type="RefSeq" id="WP_091467331.1">
    <property type="nucleotide sequence ID" value="NZ_FOEI01000003.1"/>
</dbReference>
<gene>
    <name evidence="1" type="ORF">SAMN05444005_103185</name>
</gene>
<dbReference type="EMBL" id="FOEI01000003">
    <property type="protein sequence ID" value="SEP91887.1"/>
    <property type="molecule type" value="Genomic_DNA"/>
</dbReference>
<dbReference type="Proteomes" id="UP000198648">
    <property type="component" value="Unassembled WGS sequence"/>
</dbReference>
<evidence type="ECO:0000313" key="2">
    <source>
        <dbReference type="Proteomes" id="UP000198648"/>
    </source>
</evidence>